<dbReference type="EMBL" id="CP159253">
    <property type="protein sequence ID" value="XCG51622.1"/>
    <property type="molecule type" value="Genomic_DNA"/>
</dbReference>
<dbReference type="InterPro" id="IPR018691">
    <property type="entry name" value="DUF2188"/>
</dbReference>
<evidence type="ECO:0000256" key="1">
    <source>
        <dbReference type="SAM" id="MobiDB-lite"/>
    </source>
</evidence>
<feature type="region of interest" description="Disordered" evidence="1">
    <location>
        <begin position="17"/>
        <end position="40"/>
    </location>
</feature>
<feature type="region of interest" description="Disordered" evidence="1">
    <location>
        <begin position="53"/>
        <end position="73"/>
    </location>
</feature>
<organism evidence="2">
    <name type="scientific">Mesorhizobium sp. WSM2240</name>
    <dbReference type="NCBI Taxonomy" id="3228851"/>
    <lineage>
        <taxon>Bacteria</taxon>
        <taxon>Pseudomonadati</taxon>
        <taxon>Pseudomonadota</taxon>
        <taxon>Alphaproteobacteria</taxon>
        <taxon>Hyphomicrobiales</taxon>
        <taxon>Phyllobacteriaceae</taxon>
        <taxon>Mesorhizobium</taxon>
    </lineage>
</organism>
<reference evidence="2" key="1">
    <citation type="submission" date="2024-06" db="EMBL/GenBank/DDBJ databases">
        <title>Mesorhizobium karijinii sp. nov., a symbiont of the iconic Swainsona formosa from arid Australia.</title>
        <authorList>
            <person name="Hill Y.J."/>
            <person name="Watkin E.L.J."/>
            <person name="O'Hara G.W."/>
            <person name="Terpolilli J."/>
            <person name="Tye M.L."/>
            <person name="Kohlmeier M.G."/>
        </authorList>
    </citation>
    <scope>NUCLEOTIDE SEQUENCE</scope>
    <source>
        <strain evidence="2">WSM2240</strain>
    </source>
</reference>
<dbReference type="Pfam" id="PF09954">
    <property type="entry name" value="DUF2188"/>
    <property type="match status" value="1"/>
</dbReference>
<dbReference type="RefSeq" id="WP_353641025.1">
    <property type="nucleotide sequence ID" value="NZ_CP159253.1"/>
</dbReference>
<evidence type="ECO:0000313" key="2">
    <source>
        <dbReference type="EMBL" id="XCG51622.1"/>
    </source>
</evidence>
<gene>
    <name evidence="2" type="ORF">ABVK50_13770</name>
</gene>
<protein>
    <submittedName>
        <fullName evidence="2">DUF2188 domain-containing protein</fullName>
    </submittedName>
</protein>
<accession>A0AAU8CXQ8</accession>
<sequence length="73" mass="8008">MSKNYWTTKSSDGWAVKKEGSTRASSVHTTQAEAWSEARRLARGAGSEAFLKDSDGKIRARNSYGNDPYPPKG</sequence>
<proteinExistence type="predicted"/>
<name>A0AAU8CXQ8_9HYPH</name>
<feature type="compositionally biased region" description="Polar residues" evidence="1">
    <location>
        <begin position="22"/>
        <end position="33"/>
    </location>
</feature>
<dbReference type="AlphaFoldDB" id="A0AAU8CXQ8"/>